<dbReference type="GO" id="GO:0004357">
    <property type="term" value="F:glutamate-cysteine ligase activity"/>
    <property type="evidence" value="ECO:0007669"/>
    <property type="project" value="UniProtKB-UniRule"/>
</dbReference>
<dbReference type="GO" id="GO:0005829">
    <property type="term" value="C:cytosol"/>
    <property type="evidence" value="ECO:0007669"/>
    <property type="project" value="TreeGrafter"/>
</dbReference>
<evidence type="ECO:0000256" key="6">
    <source>
        <dbReference type="ARBA" id="ARBA00022840"/>
    </source>
</evidence>
<dbReference type="GO" id="GO:0005524">
    <property type="term" value="F:ATP binding"/>
    <property type="evidence" value="ECO:0007669"/>
    <property type="project" value="UniProtKB-KW"/>
</dbReference>
<keyword evidence="3 8" id="KW-0436">Ligase</keyword>
<proteinExistence type="inferred from homology"/>
<sequence>MVRFSSDSRAINAPTMTQLHHRLPARFNLLVDNGFENLLKNGLKGIEKESLRIAKNGVIAHTPHPSFLGSALTHPYITTDYSEALLEFITPPFKDIKETLNYLNTIHQFVYDHLDGEILLAASMPCGIDGDESVPIAEYGSSNIGRMKHIYRRGLWYRYGRTMQAIAGIHFNYSVPEVLWSKLRDLEKSSSSLDQYIADGYFGMIRNLHRQGWLVLYLFGASPAICKKFFKSRPHMMAQFDEFDRHTLYHPYATSLRMSDIGYKSKNQASLQIDYNSLTGYVDSLSQAINTPYPDYEKIGVKVDGEYRQLNSNILQIENEFYSTVRPKQIANSCEKPTLALKRRGVRYIELRSLDLDLFSPLGIQDETAHFIEAFMLTCLLQDSPPNDSRQFILNNANQLAVAHLGRQPGLVLDKLDQRISLKDWAEEILADMEPVCTLLDDDNSEKPYSAALAAQRKAIENPDLTPSARILRGMGETQMPFATYALKTSVEHAKNFRSQKLDEQNTRAFQEMAKESIAKQLEKEQSDDLSFDEFLAHYFSQH</sequence>
<dbReference type="AlphaFoldDB" id="G4SZL4"/>
<evidence type="ECO:0000256" key="3">
    <source>
        <dbReference type="ARBA" id="ARBA00022598"/>
    </source>
</evidence>
<dbReference type="InterPro" id="IPR006334">
    <property type="entry name" value="Glut_cys_ligase"/>
</dbReference>
<dbReference type="STRING" id="1091494.MEALZ_2785"/>
<comment type="similarity">
    <text evidence="2 8">Belongs to the glutamate--cysteine ligase type 1 family. Type 1 subfamily.</text>
</comment>
<dbReference type="HOGENOM" id="CLU_020728_3_0_6"/>
<evidence type="ECO:0000259" key="10">
    <source>
        <dbReference type="Pfam" id="PF04262"/>
    </source>
</evidence>
<dbReference type="Gene3D" id="3.30.590.20">
    <property type="match status" value="1"/>
</dbReference>
<keyword evidence="5 8" id="KW-0547">Nucleotide-binding</keyword>
<dbReference type="PATRIC" id="fig|271065.3.peg.2859"/>
<protein>
    <recommendedName>
        <fullName evidence="8">Glutamate--cysteine ligase</fullName>
        <ecNumber evidence="8">6.3.2.2</ecNumber>
    </recommendedName>
    <alternativeName>
        <fullName evidence="8">Gamma-ECS</fullName>
        <shortName evidence="8">GCS</shortName>
    </alternativeName>
    <alternativeName>
        <fullName evidence="8">Gamma-glutamylcysteine synthetase</fullName>
    </alternativeName>
</protein>
<dbReference type="EC" id="6.3.2.2" evidence="8"/>
<dbReference type="Pfam" id="PF04262">
    <property type="entry name" value="Glu_cys_ligase"/>
    <property type="match status" value="1"/>
</dbReference>
<dbReference type="PANTHER" id="PTHR38761">
    <property type="entry name" value="GLUTAMATE--CYSTEINE LIGASE"/>
    <property type="match status" value="1"/>
</dbReference>
<reference evidence="12" key="1">
    <citation type="journal article" date="2012" name="J. Bacteriol.">
        <title>Genome sequence of the haloalkaliphilic methanotrophic bacterium Methylomicrobium alcaliphilum 20Z.</title>
        <authorList>
            <person name="Vuilleumier S."/>
            <person name="Khmelenina V.N."/>
            <person name="Bringel F."/>
            <person name="Reshetnikov A.S."/>
            <person name="Lajus A."/>
            <person name="Mangenot S."/>
            <person name="Rouy Z."/>
            <person name="Op den Camp H.J."/>
            <person name="Jetten M.S."/>
            <person name="Dispirito A.A."/>
            <person name="Dunfield P."/>
            <person name="Klotz M.G."/>
            <person name="Semrau J.D."/>
            <person name="Stein L.Y."/>
            <person name="Barbe V."/>
            <person name="Medigue C."/>
            <person name="Trotsenko Y.A."/>
            <person name="Kalyuzhnaya M.G."/>
        </authorList>
    </citation>
    <scope>NUCLEOTIDE SEQUENCE [LARGE SCALE GENOMIC DNA]</scope>
    <source>
        <strain evidence="12">DSM 19304 / NCIMB 14124 / VKM B-2133 / 20Z</strain>
    </source>
</reference>
<keyword evidence="4 8" id="KW-0317">Glutathione biosynthesis</keyword>
<evidence type="ECO:0000313" key="12">
    <source>
        <dbReference type="Proteomes" id="UP000008315"/>
    </source>
</evidence>
<dbReference type="InterPro" id="IPR014746">
    <property type="entry name" value="Gln_synth/guanido_kin_cat_dom"/>
</dbReference>
<dbReference type="EMBL" id="FO082060">
    <property type="protein sequence ID" value="CCE24455.1"/>
    <property type="molecule type" value="Genomic_DNA"/>
</dbReference>
<accession>G4SZL4</accession>
<dbReference type="GO" id="GO:0046872">
    <property type="term" value="F:metal ion binding"/>
    <property type="evidence" value="ECO:0007669"/>
    <property type="project" value="TreeGrafter"/>
</dbReference>
<keyword evidence="12" id="KW-1185">Reference proteome</keyword>
<evidence type="ECO:0000256" key="1">
    <source>
        <dbReference type="ARBA" id="ARBA00005006"/>
    </source>
</evidence>
<comment type="catalytic activity">
    <reaction evidence="7 8 9">
        <text>L-cysteine + L-glutamate + ATP = gamma-L-glutamyl-L-cysteine + ADP + phosphate + H(+)</text>
        <dbReference type="Rhea" id="RHEA:13285"/>
        <dbReference type="ChEBI" id="CHEBI:15378"/>
        <dbReference type="ChEBI" id="CHEBI:29985"/>
        <dbReference type="ChEBI" id="CHEBI:30616"/>
        <dbReference type="ChEBI" id="CHEBI:35235"/>
        <dbReference type="ChEBI" id="CHEBI:43474"/>
        <dbReference type="ChEBI" id="CHEBI:58173"/>
        <dbReference type="ChEBI" id="CHEBI:456216"/>
        <dbReference type="EC" id="6.3.2.2"/>
    </reaction>
</comment>
<dbReference type="NCBIfam" id="TIGR01434">
    <property type="entry name" value="glu_cys_ligase"/>
    <property type="match status" value="1"/>
</dbReference>
<dbReference type="SUPFAM" id="SSF55931">
    <property type="entry name" value="Glutamine synthetase/guanido kinase"/>
    <property type="match status" value="1"/>
</dbReference>
<evidence type="ECO:0000313" key="11">
    <source>
        <dbReference type="EMBL" id="CCE24455.1"/>
    </source>
</evidence>
<dbReference type="KEGG" id="mah:MEALZ_2785"/>
<name>G4SZL4_META2</name>
<evidence type="ECO:0000256" key="5">
    <source>
        <dbReference type="ARBA" id="ARBA00022741"/>
    </source>
</evidence>
<feature type="domain" description="Glutamate--cysteine ligase" evidence="10">
    <location>
        <begin position="29"/>
        <end position="401"/>
    </location>
</feature>
<evidence type="ECO:0000256" key="2">
    <source>
        <dbReference type="ARBA" id="ARBA00008772"/>
    </source>
</evidence>
<dbReference type="InterPro" id="IPR007370">
    <property type="entry name" value="Glu_cys_ligase"/>
</dbReference>
<dbReference type="GO" id="GO:0006750">
    <property type="term" value="P:glutathione biosynthetic process"/>
    <property type="evidence" value="ECO:0007669"/>
    <property type="project" value="UniProtKB-UniRule"/>
</dbReference>
<dbReference type="Proteomes" id="UP000008315">
    <property type="component" value="Chromosome"/>
</dbReference>
<evidence type="ECO:0000256" key="7">
    <source>
        <dbReference type="ARBA" id="ARBA00048819"/>
    </source>
</evidence>
<evidence type="ECO:0000256" key="9">
    <source>
        <dbReference type="RuleBase" id="RU004391"/>
    </source>
</evidence>
<comment type="pathway">
    <text evidence="1 8 9">Sulfur metabolism; glutathione biosynthesis; glutathione from L-cysteine and L-glutamate: step 1/2.</text>
</comment>
<organism evidence="11 12">
    <name type="scientific">Methylotuvimicrobium alcaliphilum (strain DSM 19304 / NCIMB 14124 / VKM B-2133 / 20Z)</name>
    <name type="common">Methylomicrobium alcaliphilum</name>
    <dbReference type="NCBI Taxonomy" id="1091494"/>
    <lineage>
        <taxon>Bacteria</taxon>
        <taxon>Pseudomonadati</taxon>
        <taxon>Pseudomonadota</taxon>
        <taxon>Gammaproteobacteria</taxon>
        <taxon>Methylococcales</taxon>
        <taxon>Methylococcaceae</taxon>
        <taxon>Methylotuvimicrobium</taxon>
    </lineage>
</organism>
<evidence type="ECO:0000256" key="8">
    <source>
        <dbReference type="HAMAP-Rule" id="MF_00578"/>
    </source>
</evidence>
<gene>
    <name evidence="8 11" type="primary">gshA</name>
    <name evidence="11" type="ordered locus">MEALZ_2785</name>
</gene>
<evidence type="ECO:0000256" key="4">
    <source>
        <dbReference type="ARBA" id="ARBA00022684"/>
    </source>
</evidence>
<keyword evidence="6 8" id="KW-0067">ATP-binding</keyword>
<dbReference type="HAMAP" id="MF_00578">
    <property type="entry name" value="Glu_cys_ligase"/>
    <property type="match status" value="1"/>
</dbReference>
<dbReference type="UniPathway" id="UPA00142">
    <property type="reaction ID" value="UER00209"/>
</dbReference>
<dbReference type="PANTHER" id="PTHR38761:SF1">
    <property type="entry name" value="GLUTAMATE--CYSTEINE LIGASE"/>
    <property type="match status" value="1"/>
</dbReference>